<evidence type="ECO:0000256" key="1">
    <source>
        <dbReference type="SAM" id="MobiDB-lite"/>
    </source>
</evidence>
<feature type="compositionally biased region" description="Pro residues" evidence="1">
    <location>
        <begin position="105"/>
        <end position="114"/>
    </location>
</feature>
<evidence type="ECO:0000313" key="2">
    <source>
        <dbReference type="EMBL" id="AKU94932.1"/>
    </source>
</evidence>
<name>A0A0K1PN40_9BACT</name>
<proteinExistence type="predicted"/>
<dbReference type="KEGG" id="llu:AKJ09_01596"/>
<keyword evidence="3" id="KW-1185">Reference proteome</keyword>
<organism evidence="2 3">
    <name type="scientific">Labilithrix luteola</name>
    <dbReference type="NCBI Taxonomy" id="1391654"/>
    <lineage>
        <taxon>Bacteria</taxon>
        <taxon>Pseudomonadati</taxon>
        <taxon>Myxococcota</taxon>
        <taxon>Polyangia</taxon>
        <taxon>Polyangiales</taxon>
        <taxon>Labilitrichaceae</taxon>
        <taxon>Labilithrix</taxon>
    </lineage>
</organism>
<dbReference type="AlphaFoldDB" id="A0A0K1PN40"/>
<protein>
    <submittedName>
        <fullName evidence="2">Uncharacterized protein</fullName>
    </submittedName>
</protein>
<dbReference type="STRING" id="1391654.AKJ09_01596"/>
<evidence type="ECO:0000313" key="3">
    <source>
        <dbReference type="Proteomes" id="UP000064967"/>
    </source>
</evidence>
<accession>A0A0K1PN40</accession>
<reference evidence="2 3" key="1">
    <citation type="submission" date="2015-08" db="EMBL/GenBank/DDBJ databases">
        <authorList>
            <person name="Babu N.S."/>
            <person name="Beckwith C.J."/>
            <person name="Beseler K.G."/>
            <person name="Brison A."/>
            <person name="Carone J.V."/>
            <person name="Caskin T.P."/>
            <person name="Diamond M."/>
            <person name="Durham M.E."/>
            <person name="Foxe J.M."/>
            <person name="Go M."/>
            <person name="Henderson B.A."/>
            <person name="Jones I.B."/>
            <person name="McGettigan J.A."/>
            <person name="Micheletti S.J."/>
            <person name="Nasrallah M.E."/>
            <person name="Ortiz D."/>
            <person name="Piller C.R."/>
            <person name="Privatt S.R."/>
            <person name="Schneider S.L."/>
            <person name="Sharp S."/>
            <person name="Smith T.C."/>
            <person name="Stanton J.D."/>
            <person name="Ullery H.E."/>
            <person name="Wilson R.J."/>
            <person name="Serrano M.G."/>
            <person name="Buck G."/>
            <person name="Lee V."/>
            <person name="Wang Y."/>
            <person name="Carvalho R."/>
            <person name="Voegtly L."/>
            <person name="Shi R."/>
            <person name="Duckworth R."/>
            <person name="Johnson A."/>
            <person name="Loviza R."/>
            <person name="Walstead R."/>
            <person name="Shah Z."/>
            <person name="Kiflezghi M."/>
            <person name="Wade K."/>
            <person name="Ball S.L."/>
            <person name="Bradley K.W."/>
            <person name="Asai D.J."/>
            <person name="Bowman C.A."/>
            <person name="Russell D.A."/>
            <person name="Pope W.H."/>
            <person name="Jacobs-Sera D."/>
            <person name="Hendrix R.W."/>
            <person name="Hatfull G.F."/>
        </authorList>
    </citation>
    <scope>NUCLEOTIDE SEQUENCE [LARGE SCALE GENOMIC DNA]</scope>
    <source>
        <strain evidence="2 3">DSM 27648</strain>
    </source>
</reference>
<sequence length="246" mass="26270">MSSSKDIDEFLQEARTWDEPHEERGEALRELVDHRIATGSGGGLVSDASSSFGRRLFSLRFAGPVGLACLALFVGAFRGSLLLAPAASSVLSPSAPSSEVTLGESPPPSCPLEPPTSGEPEALIDVRDLPNAPRPTGLHSPSSKKPNAIDTSLESLESLEIETKILREARAARLAGAASRSLSLTAEHEARFPNGALAPERDAERISALCALGQREEARRRLANFERRWASSSLLDRVRTSCGHTP</sequence>
<gene>
    <name evidence="2" type="ORF">AKJ09_01596</name>
</gene>
<dbReference type="Proteomes" id="UP000064967">
    <property type="component" value="Chromosome"/>
</dbReference>
<feature type="region of interest" description="Disordered" evidence="1">
    <location>
        <begin position="93"/>
        <end position="149"/>
    </location>
</feature>
<dbReference type="EMBL" id="CP012333">
    <property type="protein sequence ID" value="AKU94932.1"/>
    <property type="molecule type" value="Genomic_DNA"/>
</dbReference>